<protein>
    <submittedName>
        <fullName evidence="1">Uncharacterized protein</fullName>
    </submittedName>
</protein>
<keyword evidence="2" id="KW-1185">Reference proteome</keyword>
<evidence type="ECO:0000313" key="1">
    <source>
        <dbReference type="EMBL" id="QJW84643.1"/>
    </source>
</evidence>
<dbReference type="EMBL" id="CP053418">
    <property type="protein sequence ID" value="QJW84643.1"/>
    <property type="molecule type" value="Genomic_DNA"/>
</dbReference>
<sequence>MDATGLIQKWEAYKRADNGDLILHRTPSPTRWCRRSNWTRARPTCTATRSTSTARPRAP</sequence>
<accession>A0ABX6P3J7</accession>
<name>A0ABX6P3J7_9BURK</name>
<reference evidence="1 2" key="1">
    <citation type="submission" date="2020-05" db="EMBL/GenBank/DDBJ databases">
        <title>Ramlibacter rhizophilus sp. nov., isolated from rhizosphere soil of national flower Mugunghwa from South Korea.</title>
        <authorList>
            <person name="Zheng-Fei Y."/>
            <person name="Huan T."/>
        </authorList>
    </citation>
    <scope>NUCLEOTIDE SEQUENCE [LARGE SCALE GENOMIC DNA]</scope>
    <source>
        <strain evidence="1 2">H242</strain>
    </source>
</reference>
<reference evidence="1 2" key="2">
    <citation type="submission" date="2020-05" db="EMBL/GenBank/DDBJ databases">
        <authorList>
            <person name="Khan S.A."/>
            <person name="Jeon C.O."/>
            <person name="Chun B.H."/>
        </authorList>
    </citation>
    <scope>NUCLEOTIDE SEQUENCE [LARGE SCALE GENOMIC DNA]</scope>
    <source>
        <strain evidence="1 2">H242</strain>
    </source>
</reference>
<evidence type="ECO:0000313" key="2">
    <source>
        <dbReference type="Proteomes" id="UP000500826"/>
    </source>
</evidence>
<organism evidence="1 2">
    <name type="scientific">Ramlibacter terrae</name>
    <dbReference type="NCBI Taxonomy" id="2732511"/>
    <lineage>
        <taxon>Bacteria</taxon>
        <taxon>Pseudomonadati</taxon>
        <taxon>Pseudomonadota</taxon>
        <taxon>Betaproteobacteria</taxon>
        <taxon>Burkholderiales</taxon>
        <taxon>Comamonadaceae</taxon>
        <taxon>Ramlibacter</taxon>
    </lineage>
</organism>
<dbReference type="Proteomes" id="UP000500826">
    <property type="component" value="Chromosome"/>
</dbReference>
<proteinExistence type="predicted"/>
<gene>
    <name evidence="1" type="ORF">HK414_15980</name>
</gene>